<dbReference type="Proteomes" id="UP000003082">
    <property type="component" value="Unassembled WGS sequence"/>
</dbReference>
<dbReference type="AlphaFoldDB" id="B9D3Q8"/>
<reference evidence="1 2" key="1">
    <citation type="submission" date="2008-08" db="EMBL/GenBank/DDBJ databases">
        <authorList>
            <person name="Madupu R."/>
            <person name="Durkin A.S."/>
            <person name="Torralba M."/>
            <person name="Methe B."/>
            <person name="Sutton G.G."/>
            <person name="Strausberg R.L."/>
            <person name="Nelson K.E."/>
        </authorList>
    </citation>
    <scope>NUCLEOTIDE SEQUENCE [LARGE SCALE GENOMIC DNA]</scope>
    <source>
        <strain evidence="1 2">RM3267</strain>
    </source>
</reference>
<name>B9D3Q8_CAMRE</name>
<proteinExistence type="predicted"/>
<protein>
    <submittedName>
        <fullName evidence="1">Uncharacterized protein</fullName>
    </submittedName>
</protein>
<organism evidence="1 2">
    <name type="scientific">Campylobacter rectus RM3267</name>
    <dbReference type="NCBI Taxonomy" id="553218"/>
    <lineage>
        <taxon>Bacteria</taxon>
        <taxon>Pseudomonadati</taxon>
        <taxon>Campylobacterota</taxon>
        <taxon>Epsilonproteobacteria</taxon>
        <taxon>Campylobacterales</taxon>
        <taxon>Campylobacteraceae</taxon>
        <taxon>Campylobacter</taxon>
    </lineage>
</organism>
<comment type="caution">
    <text evidence="1">The sequence shown here is derived from an EMBL/GenBank/DDBJ whole genome shotgun (WGS) entry which is preliminary data.</text>
</comment>
<keyword evidence="2" id="KW-1185">Reference proteome</keyword>
<dbReference type="EMBL" id="ACFU01000022">
    <property type="protein sequence ID" value="EEF13341.1"/>
    <property type="molecule type" value="Genomic_DNA"/>
</dbReference>
<sequence>MRRFCLKFYLLASSSNLLVARNVKFCDICSLNLDLFGILYFDGGKFNAIS</sequence>
<accession>B9D3Q8</accession>
<evidence type="ECO:0000313" key="1">
    <source>
        <dbReference type="EMBL" id="EEF13341.1"/>
    </source>
</evidence>
<gene>
    <name evidence="1" type="ORF">CAMRE0001_2522</name>
</gene>
<evidence type="ECO:0000313" key="2">
    <source>
        <dbReference type="Proteomes" id="UP000003082"/>
    </source>
</evidence>